<evidence type="ECO:0000313" key="2">
    <source>
        <dbReference type="Proteomes" id="UP001295444"/>
    </source>
</evidence>
<organism evidence="1 2">
    <name type="scientific">Pelobates cultripes</name>
    <name type="common">Western spadefoot toad</name>
    <dbReference type="NCBI Taxonomy" id="61616"/>
    <lineage>
        <taxon>Eukaryota</taxon>
        <taxon>Metazoa</taxon>
        <taxon>Chordata</taxon>
        <taxon>Craniata</taxon>
        <taxon>Vertebrata</taxon>
        <taxon>Euteleostomi</taxon>
        <taxon>Amphibia</taxon>
        <taxon>Batrachia</taxon>
        <taxon>Anura</taxon>
        <taxon>Pelobatoidea</taxon>
        <taxon>Pelobatidae</taxon>
        <taxon>Pelobates</taxon>
    </lineage>
</organism>
<sequence length="80" mass="8900">MLAKVEFSPRALLPRYIGDLLLRGALHGMPNMVGTAAESSLEDKFPLDALDNWLKACTTYPRTRWLTPQPPCAGYQVPVE</sequence>
<accession>A0AAD1WFW5</accession>
<gene>
    <name evidence="1" type="ORF">PECUL_23A049231</name>
</gene>
<dbReference type="AlphaFoldDB" id="A0AAD1WFW5"/>
<dbReference type="EMBL" id="OW240919">
    <property type="protein sequence ID" value="CAH2311458.1"/>
    <property type="molecule type" value="Genomic_DNA"/>
</dbReference>
<evidence type="ECO:0000313" key="1">
    <source>
        <dbReference type="EMBL" id="CAH2311458.1"/>
    </source>
</evidence>
<reference evidence="1" key="1">
    <citation type="submission" date="2022-03" db="EMBL/GenBank/DDBJ databases">
        <authorList>
            <person name="Alioto T."/>
            <person name="Alioto T."/>
            <person name="Gomez Garrido J."/>
        </authorList>
    </citation>
    <scope>NUCLEOTIDE SEQUENCE</scope>
</reference>
<proteinExistence type="predicted"/>
<protein>
    <submittedName>
        <fullName evidence="1">Uncharacterized protein</fullName>
    </submittedName>
</protein>
<keyword evidence="2" id="KW-1185">Reference proteome</keyword>
<dbReference type="Proteomes" id="UP001295444">
    <property type="component" value="Chromosome 08"/>
</dbReference>
<name>A0AAD1WFW5_PELCU</name>